<comment type="pathway">
    <text evidence="2 9">Cofactor biosynthesis; NAD(+) biosynthesis; nicotinate D-ribonucleotide from quinolinate: step 1/1.</text>
</comment>
<dbReference type="EMBL" id="CP037968">
    <property type="protein sequence ID" value="QYZ80073.1"/>
    <property type="molecule type" value="Genomic_DNA"/>
</dbReference>
<dbReference type="UniPathway" id="UPA00253">
    <property type="reaction ID" value="UER00331"/>
</dbReference>
<gene>
    <name evidence="13" type="ORF">E2N92_11870</name>
</gene>
<evidence type="ECO:0000256" key="4">
    <source>
        <dbReference type="ARBA" id="ARBA00011218"/>
    </source>
</evidence>
<keyword evidence="5 9" id="KW-0662">Pyridine nucleotide biosynthesis</keyword>
<dbReference type="Pfam" id="PF01729">
    <property type="entry name" value="QRPTase_C"/>
    <property type="match status" value="1"/>
</dbReference>
<evidence type="ECO:0000256" key="7">
    <source>
        <dbReference type="ARBA" id="ARBA00022679"/>
    </source>
</evidence>
<dbReference type="InterPro" id="IPR037128">
    <property type="entry name" value="Quinolinate_PRibosylTase_N_sf"/>
</dbReference>
<accession>A0A8G1A446</accession>
<dbReference type="InterPro" id="IPR022412">
    <property type="entry name" value="Quinolinate_PRibosylTrfase_N"/>
</dbReference>
<dbReference type="PANTHER" id="PTHR32179">
    <property type="entry name" value="NICOTINATE-NUCLEOTIDE PYROPHOSPHORYLASE [CARBOXYLATING]"/>
    <property type="match status" value="1"/>
</dbReference>
<evidence type="ECO:0000256" key="8">
    <source>
        <dbReference type="ARBA" id="ARBA00047445"/>
    </source>
</evidence>
<dbReference type="AlphaFoldDB" id="A0A8G1A446"/>
<evidence type="ECO:0000256" key="2">
    <source>
        <dbReference type="ARBA" id="ARBA00004893"/>
    </source>
</evidence>
<dbReference type="SUPFAM" id="SSF54675">
    <property type="entry name" value="Nicotinate/Quinolinate PRTase N-terminal domain-like"/>
    <property type="match status" value="1"/>
</dbReference>
<dbReference type="GO" id="GO:0004514">
    <property type="term" value="F:nicotinate-nucleotide diphosphorylase (carboxylating) activity"/>
    <property type="evidence" value="ECO:0007669"/>
    <property type="project" value="UniProtKB-EC"/>
</dbReference>
<feature type="binding site" evidence="10">
    <location>
        <begin position="242"/>
        <end position="244"/>
    </location>
    <ligand>
        <name>substrate</name>
    </ligand>
</feature>
<dbReference type="OrthoDB" id="115072at2157"/>
<feature type="binding site" evidence="10">
    <location>
        <begin position="131"/>
        <end position="133"/>
    </location>
    <ligand>
        <name>substrate</name>
    </ligand>
</feature>
<dbReference type="GO" id="GO:0034213">
    <property type="term" value="P:quinolinate catabolic process"/>
    <property type="evidence" value="ECO:0007669"/>
    <property type="project" value="TreeGrafter"/>
</dbReference>
<feature type="binding site" evidence="10">
    <location>
        <position position="165"/>
    </location>
    <ligand>
        <name>substrate</name>
    </ligand>
</feature>
<comment type="similarity">
    <text evidence="3 9">Belongs to the NadC/ModD family.</text>
</comment>
<feature type="binding site" evidence="10">
    <location>
        <position position="155"/>
    </location>
    <ligand>
        <name>substrate</name>
    </ligand>
</feature>
<comment type="catalytic activity">
    <reaction evidence="8 9">
        <text>nicotinate beta-D-ribonucleotide + CO2 + diphosphate = quinolinate + 5-phospho-alpha-D-ribose 1-diphosphate + 2 H(+)</text>
        <dbReference type="Rhea" id="RHEA:12733"/>
        <dbReference type="ChEBI" id="CHEBI:15378"/>
        <dbReference type="ChEBI" id="CHEBI:16526"/>
        <dbReference type="ChEBI" id="CHEBI:29959"/>
        <dbReference type="ChEBI" id="CHEBI:33019"/>
        <dbReference type="ChEBI" id="CHEBI:57502"/>
        <dbReference type="ChEBI" id="CHEBI:58017"/>
        <dbReference type="EC" id="2.4.2.19"/>
    </reaction>
</comment>
<feature type="binding site" evidence="10">
    <location>
        <position position="193"/>
    </location>
    <ligand>
        <name>substrate</name>
    </ligand>
</feature>
<evidence type="ECO:0000256" key="6">
    <source>
        <dbReference type="ARBA" id="ARBA00022676"/>
    </source>
</evidence>
<keyword evidence="7 9" id="KW-0808">Transferase</keyword>
<dbReference type="FunFam" id="3.90.1170.20:FF:000001">
    <property type="entry name" value="Nicotinate-nucleotide diphosphorylase (Carboxylating)"/>
    <property type="match status" value="1"/>
</dbReference>
<evidence type="ECO:0000256" key="1">
    <source>
        <dbReference type="ARBA" id="ARBA00003237"/>
    </source>
</evidence>
<dbReference type="InterPro" id="IPR004393">
    <property type="entry name" value="NadC"/>
</dbReference>
<dbReference type="KEGG" id="mfk:E2N92_11870"/>
<evidence type="ECO:0000259" key="12">
    <source>
        <dbReference type="Pfam" id="PF02749"/>
    </source>
</evidence>
<evidence type="ECO:0000256" key="5">
    <source>
        <dbReference type="ARBA" id="ARBA00022642"/>
    </source>
</evidence>
<dbReference type="GO" id="GO:0005737">
    <property type="term" value="C:cytoplasm"/>
    <property type="evidence" value="ECO:0007669"/>
    <property type="project" value="TreeGrafter"/>
</dbReference>
<evidence type="ECO:0000256" key="9">
    <source>
        <dbReference type="PIRNR" id="PIRNR006250"/>
    </source>
</evidence>
<dbReference type="Gene3D" id="3.90.1170.20">
    <property type="entry name" value="Quinolinate phosphoribosyl transferase, N-terminal domain"/>
    <property type="match status" value="1"/>
</dbReference>
<evidence type="ECO:0000256" key="10">
    <source>
        <dbReference type="PIRSR" id="PIRSR006250-1"/>
    </source>
</evidence>
<feature type="binding site" evidence="10">
    <location>
        <position position="214"/>
    </location>
    <ligand>
        <name>substrate</name>
    </ligand>
</feature>
<evidence type="ECO:0000256" key="3">
    <source>
        <dbReference type="ARBA" id="ARBA00009400"/>
    </source>
</evidence>
<proteinExistence type="inferred from homology"/>
<dbReference type="NCBIfam" id="TIGR00078">
    <property type="entry name" value="nadC"/>
    <property type="match status" value="1"/>
</dbReference>
<dbReference type="Proteomes" id="UP000826709">
    <property type="component" value="Chromosome"/>
</dbReference>
<name>A0A8G1A446_9EURY</name>
<evidence type="ECO:0000313" key="14">
    <source>
        <dbReference type="Proteomes" id="UP000826709"/>
    </source>
</evidence>
<reference evidence="13" key="2">
    <citation type="submission" date="2019-03" db="EMBL/GenBank/DDBJ databases">
        <authorList>
            <person name="Chen S.-C."/>
            <person name="Wu S.-Y."/>
            <person name="Lai M.-C."/>
        </authorList>
    </citation>
    <scope>NUCLEOTIDE SEQUENCE</scope>
    <source>
        <strain evidence="13">ML15</strain>
    </source>
</reference>
<dbReference type="RefSeq" id="WP_220681384.1">
    <property type="nucleotide sequence ID" value="NZ_CP037968.1"/>
</dbReference>
<keyword evidence="14" id="KW-1185">Reference proteome</keyword>
<dbReference type="CDD" id="cd01572">
    <property type="entry name" value="QPRTase"/>
    <property type="match status" value="1"/>
</dbReference>
<evidence type="ECO:0000259" key="11">
    <source>
        <dbReference type="Pfam" id="PF01729"/>
    </source>
</evidence>
<feature type="binding site" evidence="10">
    <location>
        <begin position="263"/>
        <end position="265"/>
    </location>
    <ligand>
        <name>substrate</name>
    </ligand>
</feature>
<dbReference type="SUPFAM" id="SSF51690">
    <property type="entry name" value="Nicotinate/Quinolinate PRTase C-terminal domain-like"/>
    <property type="match status" value="1"/>
</dbReference>
<sequence length="280" mass="29070">MRSTTVDLGRLVSFLEEDAPFGDITSEAVVPAEVVLAAAVRTRERCVIAGLEEGVALFRHLGVEAEATVEDGAEVDPGTTVMTVSGPARAVLLGERTVLNIIGRMSGIATATRAAVRAVEAADPHLKVASTRKTAPGLRALDKKAAVLGGAEAHRLSLSDMVLIKDNHLGLVGFEEAVRRARAYTLYHKVEIEVETAEDAVVAAKAGADLILLDNMDPAAVAGAIKALQAAGLRDRVLVEVSGGITPETAPDYGGTGADLVSMGALTHTVRNVDVGLDIV</sequence>
<feature type="domain" description="Quinolinate phosphoribosyl transferase C-terminal" evidence="11">
    <location>
        <begin position="108"/>
        <end position="278"/>
    </location>
</feature>
<organism evidence="13 14">
    <name type="scientific">Methanofollis formosanus</name>
    <dbReference type="NCBI Taxonomy" id="299308"/>
    <lineage>
        <taxon>Archaea</taxon>
        <taxon>Methanobacteriati</taxon>
        <taxon>Methanobacteriota</taxon>
        <taxon>Stenosarchaea group</taxon>
        <taxon>Methanomicrobia</taxon>
        <taxon>Methanomicrobiales</taxon>
        <taxon>Methanomicrobiaceae</taxon>
        <taxon>Methanofollis</taxon>
    </lineage>
</organism>
<dbReference type="EC" id="2.4.2.19" evidence="9"/>
<dbReference type="InterPro" id="IPR013785">
    <property type="entry name" value="Aldolase_TIM"/>
</dbReference>
<comment type="subunit">
    <text evidence="4 9">Hexamer formed by 3 homodimers.</text>
</comment>
<dbReference type="InterPro" id="IPR002638">
    <property type="entry name" value="Quinolinate_PRibosylTrfase_C"/>
</dbReference>
<dbReference type="Pfam" id="PF02749">
    <property type="entry name" value="QRPTase_N"/>
    <property type="match status" value="1"/>
</dbReference>
<dbReference type="FunFam" id="3.20.20.70:FF:000030">
    <property type="entry name" value="Nicotinate-nucleotide pyrophosphorylase, carboxylating"/>
    <property type="match status" value="1"/>
</dbReference>
<evidence type="ECO:0000313" key="13">
    <source>
        <dbReference type="EMBL" id="QYZ80073.1"/>
    </source>
</evidence>
<feature type="binding site" evidence="10">
    <location>
        <position position="96"/>
    </location>
    <ligand>
        <name>substrate</name>
    </ligand>
</feature>
<comment type="function">
    <text evidence="1 9">Involved in the catabolism of quinolinic acid (QA).</text>
</comment>
<reference evidence="13" key="1">
    <citation type="journal article" date="2005" name="Int. J. Syst. Evol. Microbiol.">
        <title>Methanofollis formosanus sp. nov., isolated from a fish pond.</title>
        <authorList>
            <person name="Wu S.Y."/>
            <person name="Chen S.C."/>
            <person name="Lai M.C."/>
        </authorList>
    </citation>
    <scope>NUCLEOTIDE SEQUENCE</scope>
    <source>
        <strain evidence="13">ML15</strain>
    </source>
</reference>
<keyword evidence="6 9" id="KW-0328">Glycosyltransferase</keyword>
<dbReference type="InterPro" id="IPR036068">
    <property type="entry name" value="Nicotinate_pribotase-like_C"/>
</dbReference>
<dbReference type="GO" id="GO:0009435">
    <property type="term" value="P:NAD+ biosynthetic process"/>
    <property type="evidence" value="ECO:0007669"/>
    <property type="project" value="UniProtKB-UniPathway"/>
</dbReference>
<dbReference type="PIRSF" id="PIRSF006250">
    <property type="entry name" value="NadC_ModD"/>
    <property type="match status" value="1"/>
</dbReference>
<protein>
    <recommendedName>
        <fullName evidence="9">Nicotinate-nucleotide pyrophosphorylase [carboxylating]</fullName>
        <ecNumber evidence="9">2.4.2.19</ecNumber>
    </recommendedName>
    <alternativeName>
        <fullName evidence="9">Quinolinate phosphoribosyltransferase [decarboxylating]</fullName>
    </alternativeName>
</protein>
<feature type="domain" description="Quinolinate phosphoribosyl transferase N-terminal" evidence="12">
    <location>
        <begin position="23"/>
        <end position="106"/>
    </location>
</feature>
<dbReference type="PANTHER" id="PTHR32179:SF3">
    <property type="entry name" value="NICOTINATE-NUCLEOTIDE PYROPHOSPHORYLASE [CARBOXYLATING]"/>
    <property type="match status" value="1"/>
</dbReference>
<dbReference type="InterPro" id="IPR027277">
    <property type="entry name" value="NadC/ModD"/>
</dbReference>
<dbReference type="Gene3D" id="3.20.20.70">
    <property type="entry name" value="Aldolase class I"/>
    <property type="match status" value="1"/>
</dbReference>